<dbReference type="SUPFAM" id="SSF52540">
    <property type="entry name" value="P-loop containing nucleoside triphosphate hydrolases"/>
    <property type="match status" value="1"/>
</dbReference>
<dbReference type="NCBIfam" id="TIGR00483">
    <property type="entry name" value="EF-1_alpha"/>
    <property type="match status" value="1"/>
</dbReference>
<organism evidence="6">
    <name type="scientific">marine sediment metagenome</name>
    <dbReference type="NCBI Taxonomy" id="412755"/>
    <lineage>
        <taxon>unclassified sequences</taxon>
        <taxon>metagenomes</taxon>
        <taxon>ecological metagenomes</taxon>
    </lineage>
</organism>
<dbReference type="NCBIfam" id="NF008969">
    <property type="entry name" value="PRK12317.1"/>
    <property type="match status" value="1"/>
</dbReference>
<reference evidence="6" key="1">
    <citation type="journal article" date="2015" name="Nature">
        <title>Complex archaea that bridge the gap between prokaryotes and eukaryotes.</title>
        <authorList>
            <person name="Spang A."/>
            <person name="Saw J.H."/>
            <person name="Jorgensen S.L."/>
            <person name="Zaremba-Niedzwiedzka K."/>
            <person name="Martijn J."/>
            <person name="Lind A.E."/>
            <person name="van Eijk R."/>
            <person name="Schleper C."/>
            <person name="Guy L."/>
            <person name="Ettema T.J."/>
        </authorList>
    </citation>
    <scope>NUCLEOTIDE SEQUENCE</scope>
</reference>
<dbReference type="SUPFAM" id="SSF50447">
    <property type="entry name" value="Translation proteins"/>
    <property type="match status" value="1"/>
</dbReference>
<dbReference type="InterPro" id="IPR027417">
    <property type="entry name" value="P-loop_NTPase"/>
</dbReference>
<dbReference type="AlphaFoldDB" id="A0A0F9FCM7"/>
<dbReference type="InterPro" id="IPR050100">
    <property type="entry name" value="TRAFAC_GTPase_members"/>
</dbReference>
<dbReference type="PROSITE" id="PS00301">
    <property type="entry name" value="G_TR_1"/>
    <property type="match status" value="1"/>
</dbReference>
<dbReference type="InterPro" id="IPR009001">
    <property type="entry name" value="Transl_elong_EF1A/Init_IF2_C"/>
</dbReference>
<proteinExistence type="inferred from homology"/>
<evidence type="ECO:0000313" key="6">
    <source>
        <dbReference type="EMBL" id="KKL84139.1"/>
    </source>
</evidence>
<name>A0A0F9FCM7_9ZZZZ</name>
<dbReference type="HAMAP" id="MF_00118_A">
    <property type="entry name" value="EF_Tu_A"/>
    <property type="match status" value="1"/>
</dbReference>
<keyword evidence="1" id="KW-0547">Nucleotide-binding</keyword>
<evidence type="ECO:0000256" key="1">
    <source>
        <dbReference type="ARBA" id="ARBA00022741"/>
    </source>
</evidence>
<sequence length="470" mass="51959">MKSLKDKHPISLEGILKFIESLSFYFKSNKKFIKCFLHLKNTQMAKEKPNMNVVFVGHVDAGKSTIVGRMMFDSGVVSEQEMTKLKQEAEKHGKAGFEFAYIMDSIKEERERGVTIDLSYKKLMTQKYQITIIDAPGHRDFVKNMITGASQADSAFLVISAPSGVQPQTTEHLWLLRTSGVKNIVVAVNKMDDVDYDEKKYNKVKEEVGKLLDGVGIKSEDTTFIACSGLKGDNIVKKSDKMPWYKGPTVLEQFDLFPAPELPTNLSMRMPVQDVYEITGIGTVPVGKIVTGVMKVGQKVKVLPGRTGKGIEGEVKTIEMHHDQMKEAVAGDNVGINIRGVGKKDIARGDVICEAANPVPIVEEFIATITIINHPTVLAKGYTPVFHVHTAQVPCQIVELIAQIDPRTGESIKENPDFLKNGDSAKVRIQPKGNLALETQKDNAYMSRFSIRDAGQTVAAGMCTEITKKK</sequence>
<dbReference type="InterPro" id="IPR031157">
    <property type="entry name" value="G_TR_CS"/>
</dbReference>
<dbReference type="PROSITE" id="PS51722">
    <property type="entry name" value="G_TR_2"/>
    <property type="match status" value="1"/>
</dbReference>
<dbReference type="GO" id="GO:0003924">
    <property type="term" value="F:GTPase activity"/>
    <property type="evidence" value="ECO:0007669"/>
    <property type="project" value="InterPro"/>
</dbReference>
<dbReference type="CDD" id="cd03693">
    <property type="entry name" value="EF1_alpha_II"/>
    <property type="match status" value="1"/>
</dbReference>
<dbReference type="Pfam" id="PF22594">
    <property type="entry name" value="GTP-eEF1A_C"/>
    <property type="match status" value="1"/>
</dbReference>
<keyword evidence="2" id="KW-0251">Elongation factor</keyword>
<accession>A0A0F9FCM7</accession>
<dbReference type="InterPro" id="IPR054696">
    <property type="entry name" value="GTP-eEF1A_C"/>
</dbReference>
<dbReference type="PRINTS" id="PR00315">
    <property type="entry name" value="ELONGATNFCT"/>
</dbReference>
<dbReference type="SUPFAM" id="SSF50465">
    <property type="entry name" value="EF-Tu/eEF-1alpha/eIF2-gamma C-terminal domain"/>
    <property type="match status" value="1"/>
</dbReference>
<comment type="caution">
    <text evidence="6">The sequence shown here is derived from an EMBL/GenBank/DDBJ whole genome shotgun (WGS) entry which is preliminary data.</text>
</comment>
<evidence type="ECO:0000259" key="5">
    <source>
        <dbReference type="PROSITE" id="PS51722"/>
    </source>
</evidence>
<dbReference type="InterPro" id="IPR000795">
    <property type="entry name" value="T_Tr_GTP-bd_dom"/>
</dbReference>
<keyword evidence="4" id="KW-0342">GTP-binding</keyword>
<dbReference type="InterPro" id="IPR004539">
    <property type="entry name" value="Transl_elong_EF1A_euk/arc"/>
</dbReference>
<keyword evidence="3" id="KW-0648">Protein biosynthesis</keyword>
<evidence type="ECO:0000256" key="2">
    <source>
        <dbReference type="ARBA" id="ARBA00022768"/>
    </source>
</evidence>
<dbReference type="Pfam" id="PF00009">
    <property type="entry name" value="GTP_EFTU"/>
    <property type="match status" value="1"/>
</dbReference>
<dbReference type="CDD" id="cd01883">
    <property type="entry name" value="EF1_alpha"/>
    <property type="match status" value="1"/>
</dbReference>
<dbReference type="EMBL" id="LAZR01021785">
    <property type="protein sequence ID" value="KKL84139.1"/>
    <property type="molecule type" value="Genomic_DNA"/>
</dbReference>
<dbReference type="GO" id="GO:0005525">
    <property type="term" value="F:GTP binding"/>
    <property type="evidence" value="ECO:0007669"/>
    <property type="project" value="UniProtKB-KW"/>
</dbReference>
<feature type="domain" description="Tr-type G" evidence="5">
    <location>
        <begin position="48"/>
        <end position="264"/>
    </location>
</feature>
<dbReference type="GO" id="GO:0003746">
    <property type="term" value="F:translation elongation factor activity"/>
    <property type="evidence" value="ECO:0007669"/>
    <property type="project" value="UniProtKB-KW"/>
</dbReference>
<dbReference type="InterPro" id="IPR009000">
    <property type="entry name" value="Transl_B-barrel_sf"/>
</dbReference>
<dbReference type="PANTHER" id="PTHR23115">
    <property type="entry name" value="TRANSLATION FACTOR"/>
    <property type="match status" value="1"/>
</dbReference>
<evidence type="ECO:0000256" key="3">
    <source>
        <dbReference type="ARBA" id="ARBA00022917"/>
    </source>
</evidence>
<evidence type="ECO:0000256" key="4">
    <source>
        <dbReference type="ARBA" id="ARBA00023134"/>
    </source>
</evidence>
<dbReference type="Gene3D" id="3.40.50.300">
    <property type="entry name" value="P-loop containing nucleotide triphosphate hydrolases"/>
    <property type="match status" value="1"/>
</dbReference>
<dbReference type="InterPro" id="IPR005225">
    <property type="entry name" value="Small_GTP-bd"/>
</dbReference>
<dbReference type="Pfam" id="PF03144">
    <property type="entry name" value="GTP_EFTU_D2"/>
    <property type="match status" value="1"/>
</dbReference>
<dbReference type="Gene3D" id="2.40.30.10">
    <property type="entry name" value="Translation factors"/>
    <property type="match status" value="2"/>
</dbReference>
<protein>
    <recommendedName>
        <fullName evidence="5">Tr-type G domain-containing protein</fullName>
    </recommendedName>
</protein>
<dbReference type="InterPro" id="IPR004161">
    <property type="entry name" value="EFTu-like_2"/>
</dbReference>
<gene>
    <name evidence="6" type="ORF">LCGC14_1967730</name>
</gene>
<dbReference type="NCBIfam" id="TIGR00231">
    <property type="entry name" value="small_GTP"/>
    <property type="match status" value="1"/>
</dbReference>